<feature type="region of interest" description="Disordered" evidence="1">
    <location>
        <begin position="1"/>
        <end position="106"/>
    </location>
</feature>
<dbReference type="Pfam" id="PF07152">
    <property type="entry name" value="YaeQ"/>
    <property type="match status" value="1"/>
</dbReference>
<dbReference type="STRING" id="3988.B9TA31"/>
<dbReference type="InterPro" id="IPR011335">
    <property type="entry name" value="Restrct_endonuc-II-like"/>
</dbReference>
<dbReference type="InParanoid" id="B9TA31"/>
<dbReference type="InterPro" id="IPR038590">
    <property type="entry name" value="YaeQ_sf"/>
</dbReference>
<dbReference type="CDD" id="cd22368">
    <property type="entry name" value="YaeQ-like"/>
    <property type="match status" value="1"/>
</dbReference>
<dbReference type="SUPFAM" id="SSF52980">
    <property type="entry name" value="Restriction endonuclease-like"/>
    <property type="match status" value="1"/>
</dbReference>
<feature type="compositionally biased region" description="Basic and acidic residues" evidence="1">
    <location>
        <begin position="176"/>
        <end position="186"/>
    </location>
</feature>
<accession>B9TA31</accession>
<gene>
    <name evidence="2" type="ORF">RCOM_0097330</name>
</gene>
<dbReference type="EMBL" id="EQ975534">
    <property type="protein sequence ID" value="EEF27287.1"/>
    <property type="molecule type" value="Genomic_DNA"/>
</dbReference>
<feature type="non-terminal residue" evidence="2">
    <location>
        <position position="1"/>
    </location>
</feature>
<dbReference type="Proteomes" id="UP000008311">
    <property type="component" value="Unassembled WGS sequence"/>
</dbReference>
<dbReference type="SMART" id="SM01322">
    <property type="entry name" value="YaeQ"/>
    <property type="match status" value="1"/>
</dbReference>
<protein>
    <recommendedName>
        <fullName evidence="4">YaeQ protein</fullName>
    </recommendedName>
</protein>
<reference evidence="3" key="1">
    <citation type="journal article" date="2010" name="Nat. Biotechnol.">
        <title>Draft genome sequence of the oilseed species Ricinus communis.</title>
        <authorList>
            <person name="Chan A.P."/>
            <person name="Crabtree J."/>
            <person name="Zhao Q."/>
            <person name="Lorenzi H."/>
            <person name="Orvis J."/>
            <person name="Puiu D."/>
            <person name="Melake-Berhan A."/>
            <person name="Jones K.M."/>
            <person name="Redman J."/>
            <person name="Chen G."/>
            <person name="Cahoon E.B."/>
            <person name="Gedil M."/>
            <person name="Stanke M."/>
            <person name="Haas B.J."/>
            <person name="Wortman J.R."/>
            <person name="Fraser-Liggett C.M."/>
            <person name="Ravel J."/>
            <person name="Rabinowicz P.D."/>
        </authorList>
    </citation>
    <scope>NUCLEOTIDE SEQUENCE [LARGE SCALE GENOMIC DNA]</scope>
    <source>
        <strain evidence="3">cv. Hale</strain>
    </source>
</reference>
<feature type="compositionally biased region" description="Basic residues" evidence="1">
    <location>
        <begin position="150"/>
        <end position="163"/>
    </location>
</feature>
<organism evidence="2 3">
    <name type="scientific">Ricinus communis</name>
    <name type="common">Castor bean</name>
    <dbReference type="NCBI Taxonomy" id="3988"/>
    <lineage>
        <taxon>Eukaryota</taxon>
        <taxon>Viridiplantae</taxon>
        <taxon>Streptophyta</taxon>
        <taxon>Embryophyta</taxon>
        <taxon>Tracheophyta</taxon>
        <taxon>Spermatophyta</taxon>
        <taxon>Magnoliopsida</taxon>
        <taxon>eudicotyledons</taxon>
        <taxon>Gunneridae</taxon>
        <taxon>Pentapetalae</taxon>
        <taxon>rosids</taxon>
        <taxon>fabids</taxon>
        <taxon>Malpighiales</taxon>
        <taxon>Euphorbiaceae</taxon>
        <taxon>Acalyphoideae</taxon>
        <taxon>Acalypheae</taxon>
        <taxon>Ricinus</taxon>
    </lineage>
</organism>
<dbReference type="eggNOG" id="ENOG502SRA4">
    <property type="taxonomic scope" value="Eukaryota"/>
</dbReference>
<dbReference type="InterPro" id="IPR009822">
    <property type="entry name" value="YaeQ"/>
</dbReference>
<evidence type="ECO:0000313" key="2">
    <source>
        <dbReference type="EMBL" id="EEF27287.1"/>
    </source>
</evidence>
<sequence length="405" mass="44248">PAGGRHEAGLGTARRPLQAARDADGVQDRPLPERPAVPLQERAAAGGDSGHRVEPHGLLPAGGQLQHPVPPPAAGHRRAAGGQAGAGSQDHRADEHPPDRPGGAGALHADFVAGAVRGAEGQGDQHPPLVPAELQGRQAVRAGAPARRQADRRHRALRHRRPGRGADHRTGRRARRPLDGCRDLVGDRPRRRVRGAGARGQVVCRAPHFAERRQDRRIQVIQEIQMALKATIYKAELSIADMDRNYYDTHQLTLARHPSETDERMMVRLLAFAIHANEALSFTKGMFDVEEPDLWQKDLTGAIELSIEVGQPDEKVILKACGRSEHVVVYSYAATSHIWWKGLANKVERCKNLTVVDLDAAATEQLAGMAQRTMQLQCTIQDGQIWLTDGATTVEITRQVLKAER</sequence>
<name>B9TA31_RICCO</name>
<evidence type="ECO:0008006" key="4">
    <source>
        <dbReference type="Google" id="ProtNLM"/>
    </source>
</evidence>
<proteinExistence type="predicted"/>
<feature type="region of interest" description="Disordered" evidence="1">
    <location>
        <begin position="140"/>
        <end position="186"/>
    </location>
</feature>
<evidence type="ECO:0000256" key="1">
    <source>
        <dbReference type="SAM" id="MobiDB-lite"/>
    </source>
</evidence>
<dbReference type="PANTHER" id="PTHR38784:SF1">
    <property type="entry name" value="SUCROSE PHOSPHORYLASE"/>
    <property type="match status" value="1"/>
</dbReference>
<evidence type="ECO:0000313" key="3">
    <source>
        <dbReference type="Proteomes" id="UP000008311"/>
    </source>
</evidence>
<feature type="compositionally biased region" description="Basic and acidic residues" evidence="1">
    <location>
        <begin position="89"/>
        <end position="99"/>
    </location>
</feature>
<feature type="compositionally biased region" description="Basic and acidic residues" evidence="1">
    <location>
        <begin position="21"/>
        <end position="32"/>
    </location>
</feature>
<dbReference type="AlphaFoldDB" id="B9TA31"/>
<dbReference type="GO" id="GO:0006281">
    <property type="term" value="P:DNA repair"/>
    <property type="evidence" value="ECO:0007669"/>
    <property type="project" value="UniProtKB-ARBA"/>
</dbReference>
<dbReference type="PANTHER" id="PTHR38784">
    <property type="entry name" value="SUCROSE PHOSPHORYLASE"/>
    <property type="match status" value="1"/>
</dbReference>
<dbReference type="Gene3D" id="3.10.640.10">
    <property type="entry name" value="Restriction endonuclease-like alpha-beta roll domain"/>
    <property type="match status" value="1"/>
</dbReference>
<keyword evidence="3" id="KW-1185">Reference proteome</keyword>